<keyword evidence="2" id="KW-1185">Reference proteome</keyword>
<proteinExistence type="predicted"/>
<gene>
    <name evidence="1" type="ORF">SAMN02910417_00637</name>
</gene>
<dbReference type="Proteomes" id="UP000199228">
    <property type="component" value="Unassembled WGS sequence"/>
</dbReference>
<evidence type="ECO:0000313" key="1">
    <source>
        <dbReference type="EMBL" id="SDB08939.1"/>
    </source>
</evidence>
<organism evidence="1 2">
    <name type="scientific">Eubacterium oxidoreducens</name>
    <dbReference type="NCBI Taxonomy" id="1732"/>
    <lineage>
        <taxon>Bacteria</taxon>
        <taxon>Bacillati</taxon>
        <taxon>Bacillota</taxon>
        <taxon>Clostridia</taxon>
        <taxon>Eubacteriales</taxon>
        <taxon>Eubacteriaceae</taxon>
        <taxon>Eubacterium</taxon>
    </lineage>
</organism>
<reference evidence="1 2" key="1">
    <citation type="submission" date="2016-10" db="EMBL/GenBank/DDBJ databases">
        <authorList>
            <person name="de Groot N.N."/>
        </authorList>
    </citation>
    <scope>NUCLEOTIDE SEQUENCE [LARGE SCALE GENOMIC DNA]</scope>
    <source>
        <strain evidence="1 2">DSM 3217</strain>
    </source>
</reference>
<dbReference type="AlphaFoldDB" id="A0A1G6AKQ6"/>
<dbReference type="EMBL" id="FMXR01000006">
    <property type="protein sequence ID" value="SDB08939.1"/>
    <property type="molecule type" value="Genomic_DNA"/>
</dbReference>
<evidence type="ECO:0008006" key="3">
    <source>
        <dbReference type="Google" id="ProtNLM"/>
    </source>
</evidence>
<sequence>MGRKTLEIILVTAAICALCGCDSSKDETDVYSYEDEAVSDYNYFSETAIKGNEVLLYNTYEENLGVYNTDSKEWEALYSSAANNLFAYGVKGQEYDNTYYTIGSSGYNKFSVVKFNKETHCAESVYDVVETDSLCPIGYYNENMYFIHGINDLGDSETRALAYIEGDEIVDFYEFDKPLVSNGVIINDDLYYTEYLEDEEAIELYDYSLKKNKSHKISKIDTDYIYRYNDELLYIDSKNNLRDLNGKKYYSTKEDADLEVLSDYGLLLQVYVDEENDISADIVDIESGEIIKTEKDFDGYIIDDSKLNIYCEGQTDVLEIEKTK</sequence>
<evidence type="ECO:0000313" key="2">
    <source>
        <dbReference type="Proteomes" id="UP000199228"/>
    </source>
</evidence>
<protein>
    <recommendedName>
        <fullName evidence="3">DUF5050 domain-containing protein</fullName>
    </recommendedName>
</protein>
<dbReference type="PROSITE" id="PS51257">
    <property type="entry name" value="PROKAR_LIPOPROTEIN"/>
    <property type="match status" value="1"/>
</dbReference>
<name>A0A1G6AKQ6_EUBOX</name>
<accession>A0A1G6AKQ6</accession>
<dbReference type="STRING" id="1732.SAMN02910417_00637"/>